<evidence type="ECO:0000313" key="10">
    <source>
        <dbReference type="EMBL" id="UYU67247.1"/>
    </source>
</evidence>
<dbReference type="RefSeq" id="WP_048694338.1">
    <property type="nucleotide sequence ID" value="NZ_BQNN01000001.1"/>
</dbReference>
<feature type="transmembrane region" description="Helical" evidence="7">
    <location>
        <begin position="54"/>
        <end position="79"/>
    </location>
</feature>
<evidence type="ECO:0000313" key="12">
    <source>
        <dbReference type="Proteomes" id="UP001156218"/>
    </source>
</evidence>
<dbReference type="AlphaFoldDB" id="A0A139KU74"/>
<reference evidence="10 12" key="2">
    <citation type="submission" date="2021-06" db="EMBL/GenBank/DDBJ databases">
        <title>Interrogation of the integrated mobile genetic elements in gut-associated Bacteroides with a consensus prediction approach.</title>
        <authorList>
            <person name="Campbell D.E."/>
            <person name="Leigh J.R."/>
            <person name="Kim T."/>
            <person name="England W."/>
            <person name="Whitaker R.J."/>
            <person name="Degnan P.H."/>
        </authorList>
    </citation>
    <scope>NUCLEOTIDE SEQUENCE [LARGE SCALE GENOMIC DNA]</scope>
    <source>
        <strain evidence="10 12">WAL8669</strain>
    </source>
</reference>
<dbReference type="Pfam" id="PF01757">
    <property type="entry name" value="Acyl_transf_3"/>
    <property type="match status" value="1"/>
</dbReference>
<proteinExistence type="inferred from homology"/>
<sequence length="386" mass="44120">MKPPVMNLSNQKNQHIVWLDVVRFIAMFTVVCCHCTDPFNFYPGTAPNIGEIKLWGAIYGSVLRPCVPLFVMITGALLLPVRGDASTFYKKRIPRVFYPFLIWSVLYNLFPWITGLLGLNPQIILDFFPYAGEEVMQQSFSVSLEYILMIPFNFSILAVHMWYIYLLIGLYLYLPVFSAWVEKASERAKLMFLLAWGVTLLLPYYYQFVSNYLWGTCSWNSFGMLYAFAGFNGYLLLGHYLKNLEWSLKKTLAIGIPMFAAGYAVTFLGFRHITALPEYTDEMLELFFTYCSLNVVMMTIPVFMLAKKVKVNSERMKKALANLTVCGFGIYMIHYFFTGPSVVLMRAIDMPIGLQIPVAAILAFAVSWGLVWLIYRAGKVAKYIVG</sequence>
<feature type="transmembrane region" description="Helical" evidence="7">
    <location>
        <begin position="252"/>
        <end position="274"/>
    </location>
</feature>
<organism evidence="9 11">
    <name type="scientific">Bacteroides thetaiotaomicron</name>
    <dbReference type="NCBI Taxonomy" id="818"/>
    <lineage>
        <taxon>Bacteria</taxon>
        <taxon>Pseudomonadati</taxon>
        <taxon>Bacteroidota</taxon>
        <taxon>Bacteroidia</taxon>
        <taxon>Bacteroidales</taxon>
        <taxon>Bacteroidaceae</taxon>
        <taxon>Bacteroides</taxon>
    </lineage>
</organism>
<evidence type="ECO:0000256" key="3">
    <source>
        <dbReference type="ARBA" id="ARBA00022475"/>
    </source>
</evidence>
<feature type="domain" description="Acyltransferase 3" evidence="8">
    <location>
        <begin position="17"/>
        <end position="371"/>
    </location>
</feature>
<protein>
    <submittedName>
        <fullName evidence="9">Acyltransferase</fullName>
    </submittedName>
</protein>
<evidence type="ECO:0000256" key="1">
    <source>
        <dbReference type="ARBA" id="ARBA00004651"/>
    </source>
</evidence>
<dbReference type="Proteomes" id="UP000284785">
    <property type="component" value="Unassembled WGS sequence"/>
</dbReference>
<keyword evidence="9" id="KW-0808">Transferase</keyword>
<evidence type="ECO:0000256" key="7">
    <source>
        <dbReference type="SAM" id="Phobius"/>
    </source>
</evidence>
<feature type="transmembrane region" description="Helical" evidence="7">
    <location>
        <begin position="188"/>
        <end position="206"/>
    </location>
</feature>
<feature type="transmembrane region" description="Helical" evidence="7">
    <location>
        <begin position="218"/>
        <end position="240"/>
    </location>
</feature>
<dbReference type="EMBL" id="CP083680">
    <property type="protein sequence ID" value="UYU67247.1"/>
    <property type="molecule type" value="Genomic_DNA"/>
</dbReference>
<keyword evidence="6 7" id="KW-0472">Membrane</keyword>
<evidence type="ECO:0000313" key="9">
    <source>
        <dbReference type="EMBL" id="RHD78687.1"/>
    </source>
</evidence>
<dbReference type="PANTHER" id="PTHR40074:SF2">
    <property type="entry name" value="O-ACETYLTRANSFERASE WECH"/>
    <property type="match status" value="1"/>
</dbReference>
<feature type="transmembrane region" description="Helical" evidence="7">
    <location>
        <begin position="286"/>
        <end position="307"/>
    </location>
</feature>
<feature type="transmembrane region" description="Helical" evidence="7">
    <location>
        <begin position="100"/>
        <end position="119"/>
    </location>
</feature>
<dbReference type="GO" id="GO:0005886">
    <property type="term" value="C:plasma membrane"/>
    <property type="evidence" value="ECO:0007669"/>
    <property type="project" value="UniProtKB-SubCell"/>
</dbReference>
<feature type="transmembrane region" description="Helical" evidence="7">
    <location>
        <begin position="352"/>
        <end position="375"/>
    </location>
</feature>
<dbReference type="EMBL" id="QSJP01000055">
    <property type="protein sequence ID" value="RHD78687.1"/>
    <property type="molecule type" value="Genomic_DNA"/>
</dbReference>
<dbReference type="Proteomes" id="UP001156218">
    <property type="component" value="Chromosome"/>
</dbReference>
<evidence type="ECO:0000256" key="5">
    <source>
        <dbReference type="ARBA" id="ARBA00022989"/>
    </source>
</evidence>
<feature type="transmembrane region" description="Helical" evidence="7">
    <location>
        <begin position="21"/>
        <end position="42"/>
    </location>
</feature>
<reference evidence="9 11" key="1">
    <citation type="submission" date="2018-08" db="EMBL/GenBank/DDBJ databases">
        <title>A genome reference for cultivated species of the human gut microbiota.</title>
        <authorList>
            <person name="Zou Y."/>
            <person name="Xue W."/>
            <person name="Luo G."/>
        </authorList>
    </citation>
    <scope>NUCLEOTIDE SEQUENCE [LARGE SCALE GENOMIC DNA]</scope>
    <source>
        <strain evidence="9 11">AM30-26</strain>
    </source>
</reference>
<keyword evidence="5 7" id="KW-1133">Transmembrane helix</keyword>
<evidence type="ECO:0000313" key="11">
    <source>
        <dbReference type="Proteomes" id="UP000284785"/>
    </source>
</evidence>
<dbReference type="InterPro" id="IPR002656">
    <property type="entry name" value="Acyl_transf_3_dom"/>
</dbReference>
<accession>A0A139KU74</accession>
<dbReference type="GO" id="GO:0009246">
    <property type="term" value="P:enterobacterial common antigen biosynthetic process"/>
    <property type="evidence" value="ECO:0007669"/>
    <property type="project" value="TreeGrafter"/>
</dbReference>
<evidence type="ECO:0000259" key="8">
    <source>
        <dbReference type="Pfam" id="PF01757"/>
    </source>
</evidence>
<feature type="transmembrane region" description="Helical" evidence="7">
    <location>
        <begin position="319"/>
        <end position="337"/>
    </location>
</feature>
<feature type="transmembrane region" description="Helical" evidence="7">
    <location>
        <begin position="162"/>
        <end position="181"/>
    </location>
</feature>
<gene>
    <name evidence="9" type="ORF">DW780_28500</name>
    <name evidence="10" type="ORF">KQP68_02900</name>
</gene>
<name>A0A139KU74_BACT4</name>
<keyword evidence="9" id="KW-0012">Acyltransferase</keyword>
<evidence type="ECO:0000256" key="6">
    <source>
        <dbReference type="ARBA" id="ARBA00023136"/>
    </source>
</evidence>
<comment type="subcellular location">
    <subcellularLocation>
        <location evidence="1">Cell membrane</location>
        <topology evidence="1">Multi-pass membrane protein</topology>
    </subcellularLocation>
</comment>
<dbReference type="GO" id="GO:0016413">
    <property type="term" value="F:O-acetyltransferase activity"/>
    <property type="evidence" value="ECO:0007669"/>
    <property type="project" value="TreeGrafter"/>
</dbReference>
<evidence type="ECO:0000256" key="2">
    <source>
        <dbReference type="ARBA" id="ARBA00007400"/>
    </source>
</evidence>
<comment type="similarity">
    <text evidence="2">Belongs to the acyltransferase 3 family.</text>
</comment>
<keyword evidence="3" id="KW-1003">Cell membrane</keyword>
<dbReference type="PANTHER" id="PTHR40074">
    <property type="entry name" value="O-ACETYLTRANSFERASE WECH"/>
    <property type="match status" value="1"/>
</dbReference>
<evidence type="ECO:0000256" key="4">
    <source>
        <dbReference type="ARBA" id="ARBA00022692"/>
    </source>
</evidence>
<keyword evidence="4 7" id="KW-0812">Transmembrane</keyword>